<feature type="region of interest" description="Disordered" evidence="7">
    <location>
        <begin position="182"/>
        <end position="208"/>
    </location>
</feature>
<dbReference type="InterPro" id="IPR052222">
    <property type="entry name" value="DESIGUAL"/>
</dbReference>
<gene>
    <name evidence="9" type="ORF">LUZ62_074615</name>
</gene>
<feature type="transmembrane region" description="Helical" evidence="8">
    <location>
        <begin position="6"/>
        <end position="28"/>
    </location>
</feature>
<protein>
    <submittedName>
        <fullName evidence="9">Uncharacterized protein</fullName>
    </submittedName>
</protein>
<keyword evidence="4 8" id="KW-1133">Transmembrane helix</keyword>
<evidence type="ECO:0000256" key="2">
    <source>
        <dbReference type="ARBA" id="ARBA00022692"/>
    </source>
</evidence>
<name>A0AAV8D6C7_9POAL</name>
<keyword evidence="5 8" id="KW-0472">Membrane</keyword>
<reference evidence="9" key="1">
    <citation type="submission" date="2022-08" db="EMBL/GenBank/DDBJ databases">
        <authorList>
            <person name="Marques A."/>
        </authorList>
    </citation>
    <scope>NUCLEOTIDE SEQUENCE</scope>
    <source>
        <strain evidence="9">RhyPub2mFocal</strain>
        <tissue evidence="9">Leaves</tissue>
    </source>
</reference>
<comment type="subcellular location">
    <subcellularLocation>
        <location evidence="1">Endomembrane system</location>
        <topology evidence="1">Multi-pass membrane protein</topology>
    </subcellularLocation>
</comment>
<feature type="transmembrane region" description="Helical" evidence="8">
    <location>
        <begin position="133"/>
        <end position="157"/>
    </location>
</feature>
<feature type="transmembrane region" description="Helical" evidence="8">
    <location>
        <begin position="93"/>
        <end position="121"/>
    </location>
</feature>
<dbReference type="GO" id="GO:0012505">
    <property type="term" value="C:endomembrane system"/>
    <property type="evidence" value="ECO:0007669"/>
    <property type="project" value="UniProtKB-SubCell"/>
</dbReference>
<dbReference type="PANTHER" id="PTHR31769">
    <property type="entry name" value="OS07G0462200 PROTEIN-RELATED"/>
    <property type="match status" value="1"/>
</dbReference>
<evidence type="ECO:0000256" key="7">
    <source>
        <dbReference type="SAM" id="MobiDB-lite"/>
    </source>
</evidence>
<comment type="caution">
    <text evidence="9">The sequence shown here is derived from an EMBL/GenBank/DDBJ whole genome shotgun (WGS) entry which is preliminary data.</text>
</comment>
<evidence type="ECO:0000256" key="1">
    <source>
        <dbReference type="ARBA" id="ARBA00004127"/>
    </source>
</evidence>
<keyword evidence="10" id="KW-1185">Reference proteome</keyword>
<dbReference type="Proteomes" id="UP001140206">
    <property type="component" value="Chromosome 4"/>
</dbReference>
<feature type="compositionally biased region" description="Polar residues" evidence="7">
    <location>
        <begin position="187"/>
        <end position="208"/>
    </location>
</feature>
<dbReference type="Pfam" id="PF06749">
    <property type="entry name" value="DUF1218"/>
    <property type="match status" value="1"/>
</dbReference>
<accession>A0AAV8D6C7</accession>
<proteinExistence type="inferred from homology"/>
<organism evidence="9 10">
    <name type="scientific">Rhynchospora pubera</name>
    <dbReference type="NCBI Taxonomy" id="906938"/>
    <lineage>
        <taxon>Eukaryota</taxon>
        <taxon>Viridiplantae</taxon>
        <taxon>Streptophyta</taxon>
        <taxon>Embryophyta</taxon>
        <taxon>Tracheophyta</taxon>
        <taxon>Spermatophyta</taxon>
        <taxon>Magnoliopsida</taxon>
        <taxon>Liliopsida</taxon>
        <taxon>Poales</taxon>
        <taxon>Cyperaceae</taxon>
        <taxon>Cyperoideae</taxon>
        <taxon>Rhynchosporeae</taxon>
        <taxon>Rhynchospora</taxon>
    </lineage>
</organism>
<evidence type="ECO:0000313" key="10">
    <source>
        <dbReference type="Proteomes" id="UP001140206"/>
    </source>
</evidence>
<dbReference type="InterPro" id="IPR009606">
    <property type="entry name" value="DEAL/Modifying_wall_lignin1/2"/>
</dbReference>
<evidence type="ECO:0000256" key="4">
    <source>
        <dbReference type="ARBA" id="ARBA00022989"/>
    </source>
</evidence>
<evidence type="ECO:0000313" key="9">
    <source>
        <dbReference type="EMBL" id="KAJ4764240.1"/>
    </source>
</evidence>
<dbReference type="AlphaFoldDB" id="A0AAV8D6C7"/>
<comment type="similarity">
    <text evidence="6">Belongs to the DESIGUAL family.</text>
</comment>
<sequence length="208" mass="21709">MQKQVLIVSLVVGGLGLISVILAVVAELTRPTKASNVRSDAICEYRGPAAEVALISALLLLVAQIIANSFSGCCGCCCRDSSKPGATGIKQMCAIIMAVVSWLTFTMSVLVLFSCVIIYGLPDNHDQCRPIPAGVFAIGAIFAFITVSLAILSYILFLPSADSSNMPIGALSSGTATGTPKFPPNQPQFITPDTNAPQYPPQSTNATV</sequence>
<evidence type="ECO:0000256" key="8">
    <source>
        <dbReference type="SAM" id="Phobius"/>
    </source>
</evidence>
<dbReference type="EMBL" id="JAMFTS010000004">
    <property type="protein sequence ID" value="KAJ4764240.1"/>
    <property type="molecule type" value="Genomic_DNA"/>
</dbReference>
<evidence type="ECO:0000256" key="3">
    <source>
        <dbReference type="ARBA" id="ARBA00022729"/>
    </source>
</evidence>
<evidence type="ECO:0000256" key="5">
    <source>
        <dbReference type="ARBA" id="ARBA00023136"/>
    </source>
</evidence>
<evidence type="ECO:0000256" key="6">
    <source>
        <dbReference type="ARBA" id="ARBA00029467"/>
    </source>
</evidence>
<keyword evidence="3" id="KW-0732">Signal</keyword>
<keyword evidence="2 8" id="KW-0812">Transmembrane</keyword>